<reference evidence="1" key="1">
    <citation type="journal article" date="2014" name="Front. Microbiol.">
        <title>High frequency of phylogenetically diverse reductive dehalogenase-homologous genes in deep subseafloor sedimentary metagenomes.</title>
        <authorList>
            <person name="Kawai M."/>
            <person name="Futagami T."/>
            <person name="Toyoda A."/>
            <person name="Takaki Y."/>
            <person name="Nishi S."/>
            <person name="Hori S."/>
            <person name="Arai W."/>
            <person name="Tsubouchi T."/>
            <person name="Morono Y."/>
            <person name="Uchiyama I."/>
            <person name="Ito T."/>
            <person name="Fujiyama A."/>
            <person name="Inagaki F."/>
            <person name="Takami H."/>
        </authorList>
    </citation>
    <scope>NUCLEOTIDE SEQUENCE</scope>
    <source>
        <strain evidence="1">Expedition CK06-06</strain>
    </source>
</reference>
<organism evidence="1">
    <name type="scientific">marine sediment metagenome</name>
    <dbReference type="NCBI Taxonomy" id="412755"/>
    <lineage>
        <taxon>unclassified sequences</taxon>
        <taxon>metagenomes</taxon>
        <taxon>ecological metagenomes</taxon>
    </lineage>
</organism>
<dbReference type="AlphaFoldDB" id="X1RR42"/>
<comment type="caution">
    <text evidence="1">The sequence shown here is derived from an EMBL/GenBank/DDBJ whole genome shotgun (WGS) entry which is preliminary data.</text>
</comment>
<evidence type="ECO:0000313" key="1">
    <source>
        <dbReference type="EMBL" id="GAI83192.1"/>
    </source>
</evidence>
<sequence length="37" mass="4042">AEFWLAYKKMVLELEGANRATSAGDGGRSRLGFGLLR</sequence>
<dbReference type="EMBL" id="BARW01013747">
    <property type="protein sequence ID" value="GAI83192.1"/>
    <property type="molecule type" value="Genomic_DNA"/>
</dbReference>
<accession>X1RR42</accession>
<protein>
    <submittedName>
        <fullName evidence="1">Uncharacterized protein</fullName>
    </submittedName>
</protein>
<proteinExistence type="predicted"/>
<name>X1RR42_9ZZZZ</name>
<feature type="non-terminal residue" evidence="1">
    <location>
        <position position="1"/>
    </location>
</feature>
<gene>
    <name evidence="1" type="ORF">S12H4_24958</name>
</gene>